<name>A0A6M0RPR5_9CYAN</name>
<dbReference type="AlphaFoldDB" id="A0A6M0RPR5"/>
<evidence type="ECO:0000313" key="1">
    <source>
        <dbReference type="EMBL" id="NEZ57691.1"/>
    </source>
</evidence>
<keyword evidence="2" id="KW-1185">Reference proteome</keyword>
<organism evidence="1 2">
    <name type="scientific">Adonisia turfae CCMR0081</name>
    <dbReference type="NCBI Taxonomy" id="2292702"/>
    <lineage>
        <taxon>Bacteria</taxon>
        <taxon>Bacillati</taxon>
        <taxon>Cyanobacteriota</taxon>
        <taxon>Adonisia</taxon>
        <taxon>Adonisia turfae</taxon>
    </lineage>
</organism>
<dbReference type="EMBL" id="QXHD01000004">
    <property type="protein sequence ID" value="NEZ57691.1"/>
    <property type="molecule type" value="Genomic_DNA"/>
</dbReference>
<gene>
    <name evidence="1" type="ORF">DXZ20_18890</name>
</gene>
<proteinExistence type="predicted"/>
<protein>
    <submittedName>
        <fullName evidence="1">Uncharacterized protein</fullName>
    </submittedName>
</protein>
<dbReference type="RefSeq" id="WP_163699829.1">
    <property type="nucleotide sequence ID" value="NZ_QXHD01000004.1"/>
</dbReference>
<reference evidence="1 2" key="1">
    <citation type="journal article" date="2020" name="Microb. Ecol.">
        <title>Ecogenomics of the Marine Benthic Filamentous Cyanobacterium Adonisia.</title>
        <authorList>
            <person name="Walter J.M."/>
            <person name="Coutinho F.H."/>
            <person name="Leomil L."/>
            <person name="Hargreaves P.I."/>
            <person name="Campeao M.E."/>
            <person name="Vieira V.V."/>
            <person name="Silva B.S."/>
            <person name="Fistarol G.O."/>
            <person name="Salomon P.S."/>
            <person name="Sawabe T."/>
            <person name="Mino S."/>
            <person name="Hosokawa M."/>
            <person name="Miyashita H."/>
            <person name="Maruyama F."/>
            <person name="van Verk M.C."/>
            <person name="Dutilh B.E."/>
            <person name="Thompson C.C."/>
            <person name="Thompson F.L."/>
        </authorList>
    </citation>
    <scope>NUCLEOTIDE SEQUENCE [LARGE SCALE GENOMIC DNA]</scope>
    <source>
        <strain evidence="1 2">CCMR0081</strain>
    </source>
</reference>
<dbReference type="Proteomes" id="UP000481033">
    <property type="component" value="Unassembled WGS sequence"/>
</dbReference>
<accession>A0A6M0RPR5</accession>
<evidence type="ECO:0000313" key="2">
    <source>
        <dbReference type="Proteomes" id="UP000481033"/>
    </source>
</evidence>
<comment type="caution">
    <text evidence="1">The sequence shown here is derived from an EMBL/GenBank/DDBJ whole genome shotgun (WGS) entry which is preliminary data.</text>
</comment>
<sequence>MSQLIISDLDFFKDISNQLYIHGGSRRSSRGVDVALDAEFDADFDVDFTTYVGPHGTRRVSAFARALRGSALASATAVGGGRARASASVQL</sequence>